<comment type="similarity">
    <text evidence="3">Belongs to the glycosyl hydrolase 18 family. Chitinase class V subfamily.</text>
</comment>
<evidence type="ECO:0000256" key="6">
    <source>
        <dbReference type="ARBA" id="ARBA00022669"/>
    </source>
</evidence>
<dbReference type="GO" id="GO:0005634">
    <property type="term" value="C:nucleus"/>
    <property type="evidence" value="ECO:0007669"/>
    <property type="project" value="UniProtKB-SubCell"/>
</dbReference>
<evidence type="ECO:0000256" key="1">
    <source>
        <dbReference type="ARBA" id="ARBA00000822"/>
    </source>
</evidence>
<dbReference type="Gene3D" id="3.10.350.10">
    <property type="entry name" value="LysM domain"/>
    <property type="match status" value="3"/>
</dbReference>
<keyword evidence="5" id="KW-0964">Secreted</keyword>
<dbReference type="Pfam" id="PF00187">
    <property type="entry name" value="Chitin_bind_1"/>
    <property type="match status" value="1"/>
</dbReference>
<keyword evidence="6" id="KW-0147">Chitin-binding</keyword>
<evidence type="ECO:0000256" key="3">
    <source>
        <dbReference type="ARBA" id="ARBA00008682"/>
    </source>
</evidence>
<dbReference type="GO" id="GO:0008061">
    <property type="term" value="F:chitin binding"/>
    <property type="evidence" value="ECO:0007669"/>
    <property type="project" value="UniProtKB-KW"/>
</dbReference>
<evidence type="ECO:0000256" key="15">
    <source>
        <dbReference type="SAM" id="MobiDB-lite"/>
    </source>
</evidence>
<dbReference type="SUPFAM" id="SSF51445">
    <property type="entry name" value="(Trans)glycosidases"/>
    <property type="match status" value="1"/>
</dbReference>
<dbReference type="EC" id="3.2.1.14" evidence="4"/>
<dbReference type="PROSITE" id="PS51253">
    <property type="entry name" value="HTH_CENPB"/>
    <property type="match status" value="1"/>
</dbReference>
<dbReference type="SMART" id="SM00674">
    <property type="entry name" value="CENPB"/>
    <property type="match status" value="1"/>
</dbReference>
<dbReference type="InterPro" id="IPR017853">
    <property type="entry name" value="GH"/>
</dbReference>
<feature type="region of interest" description="Disordered" evidence="15">
    <location>
        <begin position="1195"/>
        <end position="1221"/>
    </location>
</feature>
<organism evidence="19 20">
    <name type="scientific">Colletotrichum tabaci</name>
    <dbReference type="NCBI Taxonomy" id="1209068"/>
    <lineage>
        <taxon>Eukaryota</taxon>
        <taxon>Fungi</taxon>
        <taxon>Dikarya</taxon>
        <taxon>Ascomycota</taxon>
        <taxon>Pezizomycotina</taxon>
        <taxon>Sordariomycetes</taxon>
        <taxon>Hypocreomycetidae</taxon>
        <taxon>Glomerellales</taxon>
        <taxon>Glomerellaceae</taxon>
        <taxon>Colletotrichum</taxon>
        <taxon>Colletotrichum destructivum species complex</taxon>
    </lineage>
</organism>
<dbReference type="PROSITE" id="PS51782">
    <property type="entry name" value="LYSM"/>
    <property type="match status" value="3"/>
</dbReference>
<evidence type="ECO:0000259" key="17">
    <source>
        <dbReference type="PROSITE" id="PS51782"/>
    </source>
</evidence>
<evidence type="ECO:0000256" key="9">
    <source>
        <dbReference type="ARBA" id="ARBA00023026"/>
    </source>
</evidence>
<dbReference type="Pfam" id="PF03221">
    <property type="entry name" value="HTH_Tnp_Tc5"/>
    <property type="match status" value="1"/>
</dbReference>
<keyword evidence="9" id="KW-0843">Virulence</keyword>
<accession>A0AAV9TGF1</accession>
<dbReference type="SUPFAM" id="SSF46689">
    <property type="entry name" value="Homeodomain-like"/>
    <property type="match status" value="1"/>
</dbReference>
<evidence type="ECO:0000256" key="12">
    <source>
        <dbReference type="ARBA" id="ARBA00023295"/>
    </source>
</evidence>
<keyword evidence="10" id="KW-0238">DNA-binding</keyword>
<feature type="domain" description="LysM" evidence="17">
    <location>
        <begin position="356"/>
        <end position="403"/>
    </location>
</feature>
<dbReference type="InterPro" id="IPR036779">
    <property type="entry name" value="LysM_dom_sf"/>
</dbReference>
<keyword evidence="12 14" id="KW-0326">Glycosidase</keyword>
<evidence type="ECO:0000256" key="11">
    <source>
        <dbReference type="ARBA" id="ARBA00023277"/>
    </source>
</evidence>
<protein>
    <recommendedName>
        <fullName evidence="4">chitinase</fullName>
        <ecNumber evidence="4">3.2.1.14</ecNumber>
    </recommendedName>
</protein>
<evidence type="ECO:0000313" key="20">
    <source>
        <dbReference type="Proteomes" id="UP001327957"/>
    </source>
</evidence>
<dbReference type="Pfam" id="PF00704">
    <property type="entry name" value="Glyco_hydro_18"/>
    <property type="match status" value="1"/>
</dbReference>
<reference evidence="19 20" key="1">
    <citation type="submission" date="2023-04" db="EMBL/GenBank/DDBJ databases">
        <title>Colletotrichum tabacum stain YC1 causing leaf anthracnose on Nicotiana tabacum(L.) cv.</title>
        <authorList>
            <person name="Ji Z."/>
            <person name="Wang M."/>
            <person name="Zhang J."/>
            <person name="Wang N."/>
            <person name="Zhou Z."/>
        </authorList>
    </citation>
    <scope>NUCLEOTIDE SEQUENCE [LARGE SCALE GENOMIC DNA]</scope>
    <source>
        <strain evidence="19 20">YC1</strain>
    </source>
</reference>
<evidence type="ECO:0000256" key="10">
    <source>
        <dbReference type="ARBA" id="ARBA00023125"/>
    </source>
</evidence>
<evidence type="ECO:0000313" key="19">
    <source>
        <dbReference type="EMBL" id="KAK6218678.1"/>
    </source>
</evidence>
<dbReference type="PROSITE" id="PS01095">
    <property type="entry name" value="GH18_1"/>
    <property type="match status" value="1"/>
</dbReference>
<dbReference type="InterPro" id="IPR009057">
    <property type="entry name" value="Homeodomain-like_sf"/>
</dbReference>
<evidence type="ECO:0000256" key="4">
    <source>
        <dbReference type="ARBA" id="ARBA00012729"/>
    </source>
</evidence>
<evidence type="ECO:0000256" key="14">
    <source>
        <dbReference type="RuleBase" id="RU000489"/>
    </source>
</evidence>
<evidence type="ECO:0000256" key="5">
    <source>
        <dbReference type="ARBA" id="ARBA00022525"/>
    </source>
</evidence>
<evidence type="ECO:0000259" key="18">
    <source>
        <dbReference type="PROSITE" id="PS51910"/>
    </source>
</evidence>
<feature type="domain" description="LysM" evidence="17">
    <location>
        <begin position="422"/>
        <end position="471"/>
    </location>
</feature>
<dbReference type="InterPro" id="IPR001002">
    <property type="entry name" value="Chitin-bd_1"/>
</dbReference>
<dbReference type="Pfam" id="PF01476">
    <property type="entry name" value="LysM"/>
    <property type="match status" value="2"/>
</dbReference>
<dbReference type="InterPro" id="IPR011583">
    <property type="entry name" value="Chitinase_II/V-like_cat"/>
</dbReference>
<comment type="catalytic activity">
    <reaction evidence="1">
        <text>Random endo-hydrolysis of N-acetyl-beta-D-glucosaminide (1-&gt;4)-beta-linkages in chitin and chitodextrins.</text>
        <dbReference type="EC" id="3.2.1.14"/>
    </reaction>
</comment>
<dbReference type="PANTHER" id="PTHR47700">
    <property type="entry name" value="V CHITINASE, PUTATIVE (AFU_ORTHOLOGUE AFUA_6G13720)-RELATED"/>
    <property type="match status" value="1"/>
</dbReference>
<comment type="caution">
    <text evidence="19">The sequence shown here is derived from an EMBL/GenBank/DDBJ whole genome shotgun (WGS) entry which is preliminary data.</text>
</comment>
<feature type="domain" description="LysM" evidence="17">
    <location>
        <begin position="289"/>
        <end position="336"/>
    </location>
</feature>
<dbReference type="GO" id="GO:0003677">
    <property type="term" value="F:DNA binding"/>
    <property type="evidence" value="ECO:0007669"/>
    <property type="project" value="UniProtKB-KW"/>
</dbReference>
<dbReference type="InterPro" id="IPR036861">
    <property type="entry name" value="Endochitinase-like_sf"/>
</dbReference>
<sequence length="1942" mass="213567">MVRASQRYFLPLVGSLFYRGAISQQDLCPTTCVVSGPDPANWTTVGEFGQLQACKKPLVLDFSVTIPVTEKQPIRACNVFANDFYAGPVEPPASGGTENIAPIMAWTPAGSENETGGLVASQPVEHLQSYLQNVISRAANRTILFATASDVTVGVYVGANLLNPSVAGTFFDYLLAVLFGPGIADEKAALIQACDGRSGDQIFGLIAASTPDFTTVHNAVARWSNGQCVDTSSYPEVFDVDPEPIDMVDSNTALTLSSGARVGLSNSTDRKNVTSPAVRGLLLARADCRTIDVKSGDDCGKLVTRCGGGMTAADLYKYNPKSTLCSTLQPGQLICCSAGTLPKPTTPQPNPDGSCRTQKVDDGDDCGKLVTRCGGGLTAAQFYQYNTKSGLCATLQPGQHVCCTPGKLPDLRPKKNADGSCFAYKIQDGDFCAKVAAANGLTVDELEKLNKETWGWNGCENGFWPDNWICLSEGTPPFPAPIANAVCGPQKPGSTKPSGSTSRDWAKMNQCPLNSCCNIWGQCGTTEDFCIDTNTGPPGTAKKNTYGCISNCGMSIVQSGPPAQFIKLGYFEGFNLGRNCLNMDATQIDPSFTHVHFAFGMIDDNFNVYHEDELAEFQFQQFKKLRGPKRIISFGGWVFSAEVPFYHIFRNGVKPENREKLADNLVKYVVDNGLDGLDIDWEYPSAPNLGEGVPEGDPSEALNYLRLLSRLRAKLPKDKSLSIAAPASHWYLKQFPIKAMSELLDYIVYMTYDLHGQWDAGNKWATPGCPTGNCLRSHVNRTETMNTLVMITKAGVPSNKVLVGVSSYGIMSQYTEDEVNQALEAISNGQSIRKAAQQYGVPRTTLQHRLQGTQTRASAFSDLQRLTVSQEAKLAEWVRIQHALGLPPTHQQVKLFAERILHTMGDTQPIGRGWMQAFIRRNPSVKVQRSRPIDSRRVNGASTEVIRDWFKHLAMPEIISIKPANRYNMDETGILEGQGSNGLVLGMSETKSVRKKQPGSRAWVSIIECISALGHRLHPLIIYKGMTVQQQWFPLDLGPYEGWQFTATENGWTTDATAVEWLQKVFIPQTVPQGKEEVRLLILDGHGSHTTTDFMWLCYINNIHLLFLPPHTSHVLQPLDQSVFGPLKAAYRKELGYLSHWNDSTIVGKRNFLGCYYKAALAGMTIKNIRSGWKWTGLWPVSMAKPLMSSLLLPTTPKPSASSDQVSKGQSGGKEGREAEGWASASSAVVWSTPRKMKDLAGQLKLFTELDNDASTQRLLFMKVKKGFSEQSYKLATAQQQLELLQAQITNTAVRKRRVVQLDPNTKFATISDVQKAQVEAGEREDDAGEISGSEYPSEAESCDRLTSYARKGRCTDTAGYISNAEIDEIKGRSWLDAESNSRIMVDGDLWVAYMDDSLKDSRTQMYKRYNMGGTIDWAVDLVKFHDPPKLLPDGINLGLSWASIKANVRMGESATCNPSARTGTWVDKQCTHDAVGDNTKMTPKARWDALDCKSGWNDIVRRWQGCDFKEGGKKDFSEHIASYLRAPSRPRCNDLGQASSCGVMQCAAHNTPETNPERKTGACAYELWNGLAEIHTILRNYYYSLESTGNSLARRKDTFIETFAPKPDDDSKIFDLFLTLMPIPLTAAVPRFFGSALASMKYFSGATGGDRRAAWEAGTITMVGTAFSIAKDALDSASSAREEIAFNDIFDKIITNWKAQVNRLVAQIFNGSPESVKLLSALVSDGKMIQGEEDQPASGYTGEYTKSWEDSKYIERAFYALAIPVLWAADRPTPFILDFGDSCVIDATKYFEERADKYNAGWRCPNGHSYILAGVDDEPKGCPHANPRLCLLPRNRNFFKILKGIDELKEPGQDRWGKVTVDDLIIGAVNTYKKNNGRNVMDPAKSMTDPADIQRLQNVASQDIRLGGFQHIPICGPEEARANLLKGRKAYGNSPNYPCNP</sequence>
<gene>
    <name evidence="19" type="ORF">QIS74_06558</name>
</gene>
<dbReference type="InterPro" id="IPR004875">
    <property type="entry name" value="DDE_SF_endonuclease_dom"/>
</dbReference>
<evidence type="ECO:0000256" key="8">
    <source>
        <dbReference type="ARBA" id="ARBA00023024"/>
    </source>
</evidence>
<dbReference type="Proteomes" id="UP001327957">
    <property type="component" value="Unassembled WGS sequence"/>
</dbReference>
<name>A0AAV9TGF1_9PEZI</name>
<dbReference type="Gene3D" id="3.20.20.80">
    <property type="entry name" value="Glycosidases"/>
    <property type="match status" value="1"/>
</dbReference>
<feature type="domain" description="GH18" evidence="18">
    <location>
        <begin position="565"/>
        <end position="829"/>
    </location>
</feature>
<dbReference type="InterPro" id="IPR001223">
    <property type="entry name" value="Glyco_hydro18_cat"/>
</dbReference>
<dbReference type="SUPFAM" id="SSF57016">
    <property type="entry name" value="Plant lectins/antimicrobial peptides"/>
    <property type="match status" value="1"/>
</dbReference>
<dbReference type="PROSITE" id="PS51910">
    <property type="entry name" value="GH18_2"/>
    <property type="match status" value="1"/>
</dbReference>
<keyword evidence="7 14" id="KW-0378">Hydrolase</keyword>
<dbReference type="Pfam" id="PF03184">
    <property type="entry name" value="DDE_1"/>
    <property type="match status" value="1"/>
</dbReference>
<evidence type="ECO:0000256" key="7">
    <source>
        <dbReference type="ARBA" id="ARBA00022801"/>
    </source>
</evidence>
<keyword evidence="11" id="KW-0119">Carbohydrate metabolism</keyword>
<dbReference type="GO" id="GO:0000272">
    <property type="term" value="P:polysaccharide catabolic process"/>
    <property type="evidence" value="ECO:0007669"/>
    <property type="project" value="UniProtKB-KW"/>
</dbReference>
<evidence type="ECO:0000256" key="2">
    <source>
        <dbReference type="ARBA" id="ARBA00004613"/>
    </source>
</evidence>
<dbReference type="InterPro" id="IPR029070">
    <property type="entry name" value="Chitinase_insertion_sf"/>
</dbReference>
<keyword evidence="8" id="KW-0146">Chitin degradation</keyword>
<dbReference type="GO" id="GO:0005576">
    <property type="term" value="C:extracellular region"/>
    <property type="evidence" value="ECO:0007669"/>
    <property type="project" value="UniProtKB-SubCell"/>
</dbReference>
<dbReference type="InterPro" id="IPR006600">
    <property type="entry name" value="HTH_CenpB_DNA-bd_dom"/>
</dbReference>
<dbReference type="EMBL" id="JASAOK010000033">
    <property type="protein sequence ID" value="KAK6218678.1"/>
    <property type="molecule type" value="Genomic_DNA"/>
</dbReference>
<proteinExistence type="inferred from homology"/>
<dbReference type="GO" id="GO:0008843">
    <property type="term" value="F:endochitinase activity"/>
    <property type="evidence" value="ECO:0007669"/>
    <property type="project" value="UniProtKB-EC"/>
</dbReference>
<keyword evidence="20" id="KW-1185">Reference proteome</keyword>
<dbReference type="GO" id="GO:0006032">
    <property type="term" value="P:chitin catabolic process"/>
    <property type="evidence" value="ECO:0007669"/>
    <property type="project" value="UniProtKB-KW"/>
</dbReference>
<dbReference type="SMART" id="SM00636">
    <property type="entry name" value="Glyco_18"/>
    <property type="match status" value="1"/>
</dbReference>
<evidence type="ECO:0000259" key="16">
    <source>
        <dbReference type="PROSITE" id="PS51253"/>
    </source>
</evidence>
<dbReference type="SMART" id="SM00257">
    <property type="entry name" value="LysM"/>
    <property type="match status" value="2"/>
</dbReference>
<keyword evidence="13" id="KW-0624">Polysaccharide degradation</keyword>
<dbReference type="InterPro" id="IPR018392">
    <property type="entry name" value="LysM"/>
</dbReference>
<dbReference type="Gene3D" id="3.10.50.10">
    <property type="match status" value="1"/>
</dbReference>
<dbReference type="InterPro" id="IPR053214">
    <property type="entry name" value="LysM12-like"/>
</dbReference>
<dbReference type="PANTHER" id="PTHR47700:SF2">
    <property type="entry name" value="CHITINASE"/>
    <property type="match status" value="1"/>
</dbReference>
<dbReference type="InterPro" id="IPR001579">
    <property type="entry name" value="Glyco_hydro_18_chit_AS"/>
</dbReference>
<comment type="subcellular location">
    <subcellularLocation>
        <location evidence="2">Secreted</location>
    </subcellularLocation>
</comment>
<dbReference type="Gene3D" id="3.30.60.10">
    <property type="entry name" value="Endochitinase-like"/>
    <property type="match status" value="1"/>
</dbReference>
<evidence type="ECO:0000256" key="13">
    <source>
        <dbReference type="ARBA" id="ARBA00023326"/>
    </source>
</evidence>
<feature type="domain" description="HTH CENPB-type" evidence="16">
    <location>
        <begin position="858"/>
        <end position="928"/>
    </location>
</feature>
<dbReference type="CDD" id="cd00035">
    <property type="entry name" value="ChtBD1"/>
    <property type="match status" value="1"/>
</dbReference>